<dbReference type="SUPFAM" id="SSF54427">
    <property type="entry name" value="NTF2-like"/>
    <property type="match status" value="1"/>
</dbReference>
<dbReference type="EMBL" id="JAGGMS010000001">
    <property type="protein sequence ID" value="MBP2182130.1"/>
    <property type="molecule type" value="Genomic_DNA"/>
</dbReference>
<dbReference type="InterPro" id="IPR032710">
    <property type="entry name" value="NTF2-like_dom_sf"/>
</dbReference>
<name>A0ABS4PRU0_9PSEU</name>
<dbReference type="CDD" id="cd00531">
    <property type="entry name" value="NTF2_like"/>
    <property type="match status" value="1"/>
</dbReference>
<dbReference type="Gene3D" id="3.10.450.50">
    <property type="match status" value="1"/>
</dbReference>
<comment type="caution">
    <text evidence="2">The sequence shown here is derived from an EMBL/GenBank/DDBJ whole genome shotgun (WGS) entry which is preliminary data.</text>
</comment>
<sequence length="171" mass="19586">MRTARRWRKLERMDLAALEEIKRLKYRYLRCVDTKNWDDLADALTADAVADYGTPAYGKPLSFNGRDAILGFLRETLGPDIITTHFASQPEIDIDGDRASGTWAFQDMVIATTHRMVVAGAAFYEDTYLRGEDGQWRIARTGYQRTYEAMHSLDDLPSFRLTANRWTPTPT</sequence>
<dbReference type="Proteomes" id="UP000741013">
    <property type="component" value="Unassembled WGS sequence"/>
</dbReference>
<evidence type="ECO:0000313" key="3">
    <source>
        <dbReference type="Proteomes" id="UP000741013"/>
    </source>
</evidence>
<dbReference type="Pfam" id="PF13577">
    <property type="entry name" value="SnoaL_4"/>
    <property type="match status" value="1"/>
</dbReference>
<protein>
    <recommendedName>
        <fullName evidence="1">SnoaL-like domain-containing protein</fullName>
    </recommendedName>
</protein>
<accession>A0ABS4PRU0</accession>
<dbReference type="InterPro" id="IPR037401">
    <property type="entry name" value="SnoaL-like"/>
</dbReference>
<organism evidence="2 3">
    <name type="scientific">Amycolatopsis magusensis</name>
    <dbReference type="NCBI Taxonomy" id="882444"/>
    <lineage>
        <taxon>Bacteria</taxon>
        <taxon>Bacillati</taxon>
        <taxon>Actinomycetota</taxon>
        <taxon>Actinomycetes</taxon>
        <taxon>Pseudonocardiales</taxon>
        <taxon>Pseudonocardiaceae</taxon>
        <taxon>Amycolatopsis</taxon>
    </lineage>
</organism>
<gene>
    <name evidence="2" type="ORF">JOM49_003656</name>
</gene>
<proteinExistence type="predicted"/>
<keyword evidence="3" id="KW-1185">Reference proteome</keyword>
<evidence type="ECO:0000259" key="1">
    <source>
        <dbReference type="Pfam" id="PF13577"/>
    </source>
</evidence>
<reference evidence="2 3" key="1">
    <citation type="submission" date="2021-03" db="EMBL/GenBank/DDBJ databases">
        <title>Sequencing the genomes of 1000 actinobacteria strains.</title>
        <authorList>
            <person name="Klenk H.-P."/>
        </authorList>
    </citation>
    <scope>NUCLEOTIDE SEQUENCE [LARGE SCALE GENOMIC DNA]</scope>
    <source>
        <strain evidence="2 3">DSM 45510</strain>
    </source>
</reference>
<evidence type="ECO:0000313" key="2">
    <source>
        <dbReference type="EMBL" id="MBP2182130.1"/>
    </source>
</evidence>
<feature type="domain" description="SnoaL-like" evidence="1">
    <location>
        <begin position="15"/>
        <end position="140"/>
    </location>
</feature>